<comment type="caution">
    <text evidence="1">The sequence shown here is derived from an EMBL/GenBank/DDBJ whole genome shotgun (WGS) entry which is preliminary data.</text>
</comment>
<protein>
    <submittedName>
        <fullName evidence="1">Uncharacterized protein</fullName>
    </submittedName>
</protein>
<dbReference type="EMBL" id="JBAMMX010000005">
    <property type="protein sequence ID" value="KAK6939585.1"/>
    <property type="molecule type" value="Genomic_DNA"/>
</dbReference>
<dbReference type="GO" id="GO:0047372">
    <property type="term" value="F:monoacylglycerol lipase activity"/>
    <property type="evidence" value="ECO:0007669"/>
    <property type="project" value="TreeGrafter"/>
</dbReference>
<sequence>MTAISSFKRISGEREIGLFQVSLFFVNRTCNMVRYCPNRLVALGEVTTEIISGSPHFFSINPMDYGRLLVISLGTGSRKLAQQFNGDDVAKWSRLDWLRKGGSAPLIDAFTEASSDMVDYHNCTVFEALQKLLRNKIKKIKCGFRFLCDSVTVEN</sequence>
<dbReference type="Gene3D" id="3.40.1090.10">
    <property type="entry name" value="Cytosolic phospholipase A2 catalytic domain"/>
    <property type="match status" value="1"/>
</dbReference>
<proteinExistence type="predicted"/>
<dbReference type="GO" id="GO:0004620">
    <property type="term" value="F:phospholipase activity"/>
    <property type="evidence" value="ECO:0007669"/>
    <property type="project" value="TreeGrafter"/>
</dbReference>
<evidence type="ECO:0000313" key="1">
    <source>
        <dbReference type="EMBL" id="KAK6939585.1"/>
    </source>
</evidence>
<dbReference type="PANTHER" id="PTHR32176:SF120">
    <property type="entry name" value="PATATIN"/>
    <property type="match status" value="1"/>
</dbReference>
<evidence type="ECO:0000313" key="2">
    <source>
        <dbReference type="Proteomes" id="UP001370490"/>
    </source>
</evidence>
<dbReference type="Proteomes" id="UP001370490">
    <property type="component" value="Unassembled WGS sequence"/>
</dbReference>
<keyword evidence="2" id="KW-1185">Reference proteome</keyword>
<dbReference type="SUPFAM" id="SSF52151">
    <property type="entry name" value="FabD/lysophospholipase-like"/>
    <property type="match status" value="1"/>
</dbReference>
<dbReference type="InterPro" id="IPR016035">
    <property type="entry name" value="Acyl_Trfase/lysoPLipase"/>
</dbReference>
<dbReference type="PANTHER" id="PTHR32176">
    <property type="entry name" value="XYLOSE ISOMERASE"/>
    <property type="match status" value="1"/>
</dbReference>
<organism evidence="1 2">
    <name type="scientific">Dillenia turbinata</name>
    <dbReference type="NCBI Taxonomy" id="194707"/>
    <lineage>
        <taxon>Eukaryota</taxon>
        <taxon>Viridiplantae</taxon>
        <taxon>Streptophyta</taxon>
        <taxon>Embryophyta</taxon>
        <taxon>Tracheophyta</taxon>
        <taxon>Spermatophyta</taxon>
        <taxon>Magnoliopsida</taxon>
        <taxon>eudicotyledons</taxon>
        <taxon>Gunneridae</taxon>
        <taxon>Pentapetalae</taxon>
        <taxon>Dilleniales</taxon>
        <taxon>Dilleniaceae</taxon>
        <taxon>Dillenia</taxon>
    </lineage>
</organism>
<reference evidence="1 2" key="1">
    <citation type="submission" date="2023-12" db="EMBL/GenBank/DDBJ databases">
        <title>A high-quality genome assembly for Dillenia turbinata (Dilleniales).</title>
        <authorList>
            <person name="Chanderbali A."/>
        </authorList>
    </citation>
    <scope>NUCLEOTIDE SEQUENCE [LARGE SCALE GENOMIC DNA]</scope>
    <source>
        <strain evidence="1">LSX21</strain>
        <tissue evidence="1">Leaf</tissue>
    </source>
</reference>
<name>A0AAN8ZMM5_9MAGN</name>
<dbReference type="AlphaFoldDB" id="A0AAN8ZMM5"/>
<accession>A0AAN8ZMM5</accession>
<gene>
    <name evidence="1" type="ORF">RJ641_029116</name>
</gene>